<keyword evidence="4" id="KW-0472">Membrane</keyword>
<evidence type="ECO:0008006" key="7">
    <source>
        <dbReference type="Google" id="ProtNLM"/>
    </source>
</evidence>
<comment type="similarity">
    <text evidence="2">Belongs to the ustYa family.</text>
</comment>
<comment type="caution">
    <text evidence="5">The sequence shown here is derived from an EMBL/GenBank/DDBJ whole genome shotgun (WGS) entry which is preliminary data.</text>
</comment>
<evidence type="ECO:0000256" key="2">
    <source>
        <dbReference type="ARBA" id="ARBA00035112"/>
    </source>
</evidence>
<proteinExistence type="inferred from homology"/>
<dbReference type="GO" id="GO:0043386">
    <property type="term" value="P:mycotoxin biosynthetic process"/>
    <property type="evidence" value="ECO:0007669"/>
    <property type="project" value="InterPro"/>
</dbReference>
<dbReference type="PANTHER" id="PTHR33365">
    <property type="entry name" value="YALI0B05434P"/>
    <property type="match status" value="1"/>
</dbReference>
<dbReference type="AlphaFoldDB" id="A0A0F4YZW5"/>
<feature type="region of interest" description="Disordered" evidence="3">
    <location>
        <begin position="1"/>
        <end position="32"/>
    </location>
</feature>
<evidence type="ECO:0000313" key="5">
    <source>
        <dbReference type="EMBL" id="KKA23386.1"/>
    </source>
</evidence>
<dbReference type="STRING" id="1408163.A0A0F4YZW5"/>
<dbReference type="PANTHER" id="PTHR33365:SF4">
    <property type="entry name" value="CYCLOCHLOROTINE BIOSYNTHESIS PROTEIN O"/>
    <property type="match status" value="1"/>
</dbReference>
<keyword evidence="4" id="KW-1133">Transmembrane helix</keyword>
<keyword evidence="4" id="KW-0812">Transmembrane</keyword>
<evidence type="ECO:0000256" key="3">
    <source>
        <dbReference type="SAM" id="MobiDB-lite"/>
    </source>
</evidence>
<feature type="transmembrane region" description="Helical" evidence="4">
    <location>
        <begin position="47"/>
        <end position="69"/>
    </location>
</feature>
<comment type="pathway">
    <text evidence="1">Mycotoxin biosynthesis.</text>
</comment>
<gene>
    <name evidence="5" type="ORF">T310_2559</name>
</gene>
<evidence type="ECO:0000313" key="6">
    <source>
        <dbReference type="Proteomes" id="UP000053958"/>
    </source>
</evidence>
<dbReference type="RefSeq" id="XP_013329998.1">
    <property type="nucleotide sequence ID" value="XM_013474544.1"/>
</dbReference>
<dbReference type="Proteomes" id="UP000053958">
    <property type="component" value="Unassembled WGS sequence"/>
</dbReference>
<reference evidence="5 6" key="1">
    <citation type="submission" date="2015-04" db="EMBL/GenBank/DDBJ databases">
        <authorList>
            <person name="Heijne W.H."/>
            <person name="Fedorova N.D."/>
            <person name="Nierman W.C."/>
            <person name="Vollebregt A.W."/>
            <person name="Zhao Z."/>
            <person name="Wu L."/>
            <person name="Kumar M."/>
            <person name="Stam H."/>
            <person name="van den Berg M.A."/>
            <person name="Pel H.J."/>
        </authorList>
    </citation>
    <scope>NUCLEOTIDE SEQUENCE [LARGE SCALE GENOMIC DNA]</scope>
    <source>
        <strain evidence="5 6">CBS 393.64</strain>
    </source>
</reference>
<dbReference type="InterPro" id="IPR021765">
    <property type="entry name" value="UstYa-like"/>
</dbReference>
<protein>
    <recommendedName>
        <fullName evidence="7">Tat pathway signal sequence</fullName>
    </recommendedName>
</protein>
<keyword evidence="6" id="KW-1185">Reference proteome</keyword>
<dbReference type="EMBL" id="LASV01000102">
    <property type="protein sequence ID" value="KKA23386.1"/>
    <property type="molecule type" value="Genomic_DNA"/>
</dbReference>
<evidence type="ECO:0000256" key="4">
    <source>
        <dbReference type="SAM" id="Phobius"/>
    </source>
</evidence>
<dbReference type="Pfam" id="PF11807">
    <property type="entry name" value="UstYa"/>
    <property type="match status" value="1"/>
</dbReference>
<evidence type="ECO:0000256" key="1">
    <source>
        <dbReference type="ARBA" id="ARBA00004685"/>
    </source>
</evidence>
<dbReference type="OrthoDB" id="3687641at2759"/>
<dbReference type="GeneID" id="25314910"/>
<organism evidence="5 6">
    <name type="scientific">Rasamsonia emersonii (strain ATCC 16479 / CBS 393.64 / IMI 116815)</name>
    <dbReference type="NCBI Taxonomy" id="1408163"/>
    <lineage>
        <taxon>Eukaryota</taxon>
        <taxon>Fungi</taxon>
        <taxon>Dikarya</taxon>
        <taxon>Ascomycota</taxon>
        <taxon>Pezizomycotina</taxon>
        <taxon>Eurotiomycetes</taxon>
        <taxon>Eurotiomycetidae</taxon>
        <taxon>Eurotiales</taxon>
        <taxon>Trichocomaceae</taxon>
        <taxon>Rasamsonia</taxon>
    </lineage>
</organism>
<sequence>MMLSDRDSLDSGSQEKLLRNSEDGESESVSSFPQPIRRTRRFHARSWIIHLGHIIVELVLVAVIVYLALFRKDKGIYSTQLLYTPAMDAIEYEVRKFNAGYLPGEKSVGYQLDGPAPTDEIDEAWEALYKPLLWSKIPRHQAALLPNLTINIPGDEDHYLIGLDVFHQLHCLDNIRKGLWPQRYKPEDHMGGQGMSLLSAKHLDHCIDQLRQSIMCASDLSVNWVYWDEGMKMHLAARDVRHSCRNFDKVTEWAWAHKAEPFDMTIRVKDPLKAE</sequence>
<accession>A0A0F4YZW5</accession>
<name>A0A0F4YZW5_RASE3</name>